<evidence type="ECO:0000313" key="1">
    <source>
        <dbReference type="EMBL" id="EEJ59594.1"/>
    </source>
</evidence>
<proteinExistence type="predicted"/>
<comment type="caution">
    <text evidence="1">The sequence shown here is derived from an EMBL/GenBank/DDBJ whole genome shotgun (WGS) entry which is preliminary data.</text>
</comment>
<protein>
    <submittedName>
        <fullName evidence="1">Uncharacterized protein</fullName>
    </submittedName>
</protein>
<accession>C2E6M7</accession>
<dbReference type="GO" id="GO:0016491">
    <property type="term" value="F:oxidoreductase activity"/>
    <property type="evidence" value="ECO:0007669"/>
    <property type="project" value="InterPro"/>
</dbReference>
<dbReference type="Proteomes" id="UP000003491">
    <property type="component" value="Unassembled WGS sequence"/>
</dbReference>
<dbReference type="SUPFAM" id="SSF55469">
    <property type="entry name" value="FMN-dependent nitroreductase-like"/>
    <property type="match status" value="1"/>
</dbReference>
<reference evidence="1 2" key="1">
    <citation type="submission" date="2009-01" db="EMBL/GenBank/DDBJ databases">
        <authorList>
            <person name="Qin X."/>
            <person name="Bachman B."/>
            <person name="Battles P."/>
            <person name="Bell A."/>
            <person name="Bess C."/>
            <person name="Bickham C."/>
            <person name="Chaboub L."/>
            <person name="Chen D."/>
            <person name="Coyle M."/>
            <person name="Deiros D.R."/>
            <person name="Dinh H."/>
            <person name="Forbes L."/>
            <person name="Fowler G."/>
            <person name="Francisco L."/>
            <person name="Fu Q."/>
            <person name="Gubbala S."/>
            <person name="Hale W."/>
            <person name="Han Y."/>
            <person name="Hemphill L."/>
            <person name="Highlander S.K."/>
            <person name="Hirani K."/>
            <person name="Hogues M."/>
            <person name="Jackson L."/>
            <person name="Jakkamsetti A."/>
            <person name="Javaid M."/>
            <person name="Jiang H."/>
            <person name="Korchina V."/>
            <person name="Kovar C."/>
            <person name="Lara F."/>
            <person name="Lee S."/>
            <person name="Mata R."/>
            <person name="Mathew T."/>
            <person name="Moen C."/>
            <person name="Morales K."/>
            <person name="Munidasa M."/>
            <person name="Nazareth L."/>
            <person name="Ngo R."/>
            <person name="Nguyen L."/>
            <person name="Okwuonu G."/>
            <person name="Ongeri F."/>
            <person name="Patil S."/>
            <person name="Petrosino J."/>
            <person name="Pham C."/>
            <person name="Pham P."/>
            <person name="Pu L.-L."/>
            <person name="Puazo M."/>
            <person name="Raj R."/>
            <person name="Reid J."/>
            <person name="Rouhana J."/>
            <person name="Saada N."/>
            <person name="Shang Y."/>
            <person name="Simmons D."/>
            <person name="Thornton R."/>
            <person name="Warren J."/>
            <person name="Weissenberger G."/>
            <person name="Zhang J."/>
            <person name="Zhang L."/>
            <person name="Zhou C."/>
            <person name="Zhu D."/>
            <person name="Muzny D."/>
            <person name="Worley K."/>
            <person name="Gibbs R."/>
        </authorList>
    </citation>
    <scope>NUCLEOTIDE SEQUENCE [LARGE SCALE GENOMIC DNA]</scope>
    <source>
        <strain evidence="1 2">ATCC 33200</strain>
    </source>
</reference>
<name>C2E6M7_LACJH</name>
<organism evidence="1 2">
    <name type="scientific">Lactobacillus johnsonii ATCC 33200</name>
    <dbReference type="NCBI Taxonomy" id="525330"/>
    <lineage>
        <taxon>Bacteria</taxon>
        <taxon>Bacillati</taxon>
        <taxon>Bacillota</taxon>
        <taxon>Bacilli</taxon>
        <taxon>Lactobacillales</taxon>
        <taxon>Lactobacillaceae</taxon>
        <taxon>Lactobacillus</taxon>
    </lineage>
</organism>
<dbReference type="AlphaFoldDB" id="C2E6M7"/>
<dbReference type="EMBL" id="ACGR01000038">
    <property type="protein sequence ID" value="EEJ59594.1"/>
    <property type="molecule type" value="Genomic_DNA"/>
</dbReference>
<dbReference type="Gene3D" id="3.40.109.10">
    <property type="entry name" value="NADH Oxidase"/>
    <property type="match status" value="1"/>
</dbReference>
<gene>
    <name evidence="1" type="ORF">HMPREF0528_1401</name>
</gene>
<evidence type="ECO:0000313" key="2">
    <source>
        <dbReference type="Proteomes" id="UP000003491"/>
    </source>
</evidence>
<dbReference type="HOGENOM" id="CLU_216381_0_0_9"/>
<sequence>MAQFKNNNFGDVLLNRHSVRHFDKNVKIPRSELRES</sequence>
<dbReference type="InterPro" id="IPR000415">
    <property type="entry name" value="Nitroreductase-like"/>
</dbReference>